<dbReference type="SMART" id="SM00155">
    <property type="entry name" value="PLDc"/>
    <property type="match status" value="1"/>
</dbReference>
<dbReference type="Pfam" id="PF13091">
    <property type="entry name" value="PLDc_2"/>
    <property type="match status" value="2"/>
</dbReference>
<comment type="similarity">
    <text evidence="2">Belongs to the phospholipase D family.</text>
</comment>
<accession>A0A7V3UZV6</accession>
<dbReference type="Gene3D" id="3.30.870.10">
    <property type="entry name" value="Endonuclease Chain A"/>
    <property type="match status" value="2"/>
</dbReference>
<name>A0A7V3UZV6_UNCW3</name>
<organism evidence="8">
    <name type="scientific">candidate division WOR-3 bacterium</name>
    <dbReference type="NCBI Taxonomy" id="2052148"/>
    <lineage>
        <taxon>Bacteria</taxon>
        <taxon>Bacteria division WOR-3</taxon>
    </lineage>
</organism>
<dbReference type="PANTHER" id="PTHR43856:SF1">
    <property type="entry name" value="MITOCHONDRIAL CARDIOLIPIN HYDROLASE"/>
    <property type="match status" value="1"/>
</dbReference>
<dbReference type="EMBL" id="DTMZ01000128">
    <property type="protein sequence ID" value="HGD13519.1"/>
    <property type="molecule type" value="Genomic_DNA"/>
</dbReference>
<dbReference type="GO" id="GO:0016891">
    <property type="term" value="F:RNA endonuclease activity producing 5'-phosphomonoesters, hydrolytic mechanism"/>
    <property type="evidence" value="ECO:0007669"/>
    <property type="project" value="TreeGrafter"/>
</dbReference>
<dbReference type="AlphaFoldDB" id="A0A7V3UZV6"/>
<gene>
    <name evidence="8" type="ORF">ENX16_05515</name>
</gene>
<dbReference type="PANTHER" id="PTHR43856">
    <property type="entry name" value="CARDIOLIPIN HYDROLASE"/>
    <property type="match status" value="1"/>
</dbReference>
<comment type="catalytic activity">
    <reaction evidence="1">
        <text>a 1,2-diacyl-sn-glycero-3-phosphocholine + H2O = a 1,2-diacyl-sn-glycero-3-phosphate + choline + H(+)</text>
        <dbReference type="Rhea" id="RHEA:14445"/>
        <dbReference type="ChEBI" id="CHEBI:15354"/>
        <dbReference type="ChEBI" id="CHEBI:15377"/>
        <dbReference type="ChEBI" id="CHEBI:15378"/>
        <dbReference type="ChEBI" id="CHEBI:57643"/>
        <dbReference type="ChEBI" id="CHEBI:58608"/>
        <dbReference type="EC" id="3.1.4.4"/>
    </reaction>
</comment>
<evidence type="ECO:0000256" key="2">
    <source>
        <dbReference type="ARBA" id="ARBA00008664"/>
    </source>
</evidence>
<proteinExistence type="inferred from homology"/>
<comment type="caution">
    <text evidence="8">The sequence shown here is derived from an EMBL/GenBank/DDBJ whole genome shotgun (WGS) entry which is preliminary data.</text>
</comment>
<evidence type="ECO:0000259" key="7">
    <source>
        <dbReference type="PROSITE" id="PS50035"/>
    </source>
</evidence>
<evidence type="ECO:0000256" key="6">
    <source>
        <dbReference type="ARBA" id="ARBA00023098"/>
    </source>
</evidence>
<reference evidence="8" key="1">
    <citation type="journal article" date="2020" name="mSystems">
        <title>Genome- and Community-Level Interaction Insights into Carbon Utilization and Element Cycling Functions of Hydrothermarchaeota in Hydrothermal Sediment.</title>
        <authorList>
            <person name="Zhou Z."/>
            <person name="Liu Y."/>
            <person name="Xu W."/>
            <person name="Pan J."/>
            <person name="Luo Z.H."/>
            <person name="Li M."/>
        </authorList>
    </citation>
    <scope>NUCLEOTIDE SEQUENCE [LARGE SCALE GENOMIC DNA]</scope>
    <source>
        <strain evidence="8">SpSt-914</strain>
    </source>
</reference>
<evidence type="ECO:0000256" key="1">
    <source>
        <dbReference type="ARBA" id="ARBA00000798"/>
    </source>
</evidence>
<dbReference type="InterPro" id="IPR051406">
    <property type="entry name" value="PLD_domain"/>
</dbReference>
<evidence type="ECO:0000256" key="3">
    <source>
        <dbReference type="ARBA" id="ARBA00012027"/>
    </source>
</evidence>
<dbReference type="SUPFAM" id="SSF56024">
    <property type="entry name" value="Phospholipase D/nuclease"/>
    <property type="match status" value="2"/>
</dbReference>
<keyword evidence="4" id="KW-0378">Hydrolase</keyword>
<dbReference type="GO" id="GO:0004630">
    <property type="term" value="F:phospholipase D activity"/>
    <property type="evidence" value="ECO:0007669"/>
    <property type="project" value="UniProtKB-EC"/>
</dbReference>
<protein>
    <recommendedName>
        <fullName evidence="3">phospholipase D</fullName>
        <ecNumber evidence="3">3.1.4.4</ecNumber>
    </recommendedName>
</protein>
<evidence type="ECO:0000313" key="8">
    <source>
        <dbReference type="EMBL" id="HGD13519.1"/>
    </source>
</evidence>
<evidence type="ECO:0000256" key="4">
    <source>
        <dbReference type="ARBA" id="ARBA00022801"/>
    </source>
</evidence>
<dbReference type="GO" id="GO:0016042">
    <property type="term" value="P:lipid catabolic process"/>
    <property type="evidence" value="ECO:0007669"/>
    <property type="project" value="UniProtKB-KW"/>
</dbReference>
<dbReference type="PROSITE" id="PS50035">
    <property type="entry name" value="PLD"/>
    <property type="match status" value="1"/>
</dbReference>
<sequence>MNLVLILLSLVSPNQSGQSIRVWFVPDSLGLRMVDFINGAVSSIDYCCYNSSRSDVVQALIAARNRGVQVRVITDDSRLDDDWVASLRSNGIPVWSDSGFPGAGYYMHNKFVVRDLGDNDSTNDRLWTGSYNPNQNELNADFALEISHTGLARAYLAEFNQMWGSTGGQPERDSARFHSRKQDVLATHQFIIDGYPVNLFFAPQDRVVDSITSLVNRARKDVIFTIFSFTYSALAQTLVERWNQGVKIAGTIDKSGANDPASQYPFLKNQGIPILVDSVPFGNGVLHEKMMLIDYHTAIVGSANWSNNANFNNDENLLVITNPDWAKLFYPELVARYVEAGGTVPPGIEEIQIQQVPVRRIQLRNSFQPMPGETVYDVTGRKKPSGAQLGSGIFLLFSDFNNYRVVLAR</sequence>
<dbReference type="InterPro" id="IPR025202">
    <property type="entry name" value="PLD-like_dom"/>
</dbReference>
<keyword evidence="5" id="KW-0442">Lipid degradation</keyword>
<keyword evidence="6" id="KW-0443">Lipid metabolism</keyword>
<evidence type="ECO:0000256" key="5">
    <source>
        <dbReference type="ARBA" id="ARBA00022963"/>
    </source>
</evidence>
<dbReference type="EC" id="3.1.4.4" evidence="3"/>
<dbReference type="InterPro" id="IPR001736">
    <property type="entry name" value="PLipase_D/transphosphatidylase"/>
</dbReference>
<dbReference type="GO" id="GO:0006793">
    <property type="term" value="P:phosphorus metabolic process"/>
    <property type="evidence" value="ECO:0007669"/>
    <property type="project" value="UniProtKB-ARBA"/>
</dbReference>
<feature type="domain" description="PLD phosphodiesterase" evidence="7">
    <location>
        <begin position="282"/>
        <end position="309"/>
    </location>
</feature>